<comment type="subcellular location">
    <subcellularLocation>
        <location evidence="1">Nucleus</location>
    </subcellularLocation>
</comment>
<dbReference type="GO" id="GO:0005635">
    <property type="term" value="C:nuclear envelope"/>
    <property type="evidence" value="ECO:0007669"/>
    <property type="project" value="TreeGrafter"/>
</dbReference>
<dbReference type="Gene3D" id="6.10.250.90">
    <property type="match status" value="1"/>
</dbReference>
<proteinExistence type="inferred from homology"/>
<keyword evidence="5" id="KW-0498">Mitosis</keyword>
<keyword evidence="11" id="KW-1185">Reference proteome</keyword>
<feature type="compositionally biased region" description="Polar residues" evidence="9">
    <location>
        <begin position="446"/>
        <end position="462"/>
    </location>
</feature>
<evidence type="ECO:0000256" key="2">
    <source>
        <dbReference type="ARBA" id="ARBA00008029"/>
    </source>
</evidence>
<evidence type="ECO:0000256" key="9">
    <source>
        <dbReference type="SAM" id="MobiDB-lite"/>
    </source>
</evidence>
<evidence type="ECO:0000256" key="6">
    <source>
        <dbReference type="ARBA" id="ARBA00023242"/>
    </source>
</evidence>
<name>A0A6A6TZC7_9PEZI</name>
<evidence type="ECO:0000313" key="11">
    <source>
        <dbReference type="Proteomes" id="UP000799302"/>
    </source>
</evidence>
<feature type="region of interest" description="Disordered" evidence="9">
    <location>
        <begin position="77"/>
        <end position="103"/>
    </location>
</feature>
<keyword evidence="4" id="KW-0132">Cell division</keyword>
<dbReference type="InterPro" id="IPR008672">
    <property type="entry name" value="Mad1"/>
</dbReference>
<keyword evidence="7" id="KW-0131">Cell cycle</keyword>
<dbReference type="GO" id="GO:0051301">
    <property type="term" value="P:cell division"/>
    <property type="evidence" value="ECO:0007669"/>
    <property type="project" value="UniProtKB-KW"/>
</dbReference>
<dbReference type="Proteomes" id="UP000799302">
    <property type="component" value="Unassembled WGS sequence"/>
</dbReference>
<dbReference type="GO" id="GO:0007094">
    <property type="term" value="P:mitotic spindle assembly checkpoint signaling"/>
    <property type="evidence" value="ECO:0007669"/>
    <property type="project" value="InterPro"/>
</dbReference>
<dbReference type="AlphaFoldDB" id="A0A6A6TZC7"/>
<evidence type="ECO:0000256" key="5">
    <source>
        <dbReference type="ARBA" id="ARBA00022776"/>
    </source>
</evidence>
<dbReference type="Gene3D" id="3.30.457.60">
    <property type="match status" value="1"/>
</dbReference>
<dbReference type="EMBL" id="MU004242">
    <property type="protein sequence ID" value="KAF2664776.1"/>
    <property type="molecule type" value="Genomic_DNA"/>
</dbReference>
<keyword evidence="6" id="KW-0539">Nucleus</keyword>
<evidence type="ECO:0000256" key="1">
    <source>
        <dbReference type="ARBA" id="ARBA00004123"/>
    </source>
</evidence>
<feature type="coiled-coil region" evidence="8">
    <location>
        <begin position="577"/>
        <end position="604"/>
    </location>
</feature>
<comment type="similarity">
    <text evidence="2">Belongs to the MAD1 family.</text>
</comment>
<dbReference type="GO" id="GO:0072686">
    <property type="term" value="C:mitotic spindle"/>
    <property type="evidence" value="ECO:0007669"/>
    <property type="project" value="TreeGrafter"/>
</dbReference>
<organism evidence="10 11">
    <name type="scientific">Microthyrium microscopicum</name>
    <dbReference type="NCBI Taxonomy" id="703497"/>
    <lineage>
        <taxon>Eukaryota</taxon>
        <taxon>Fungi</taxon>
        <taxon>Dikarya</taxon>
        <taxon>Ascomycota</taxon>
        <taxon>Pezizomycotina</taxon>
        <taxon>Dothideomycetes</taxon>
        <taxon>Dothideomycetes incertae sedis</taxon>
        <taxon>Microthyriales</taxon>
        <taxon>Microthyriaceae</taxon>
        <taxon>Microthyrium</taxon>
    </lineage>
</organism>
<sequence length="708" mass="79778">MSTRRPNQPSYNFLSGEPDEAALRKTLRASSMIKPDSGNEDLRAAIKTLEYELSSLKQDRDLIKLQHDSDLREVRARADGDHRRAQAAEASASSASAKAEALSKQIHDQQEAAAVEKTNLERTVRRVEGQKQALQEELDEALEKVGDAERIQERKQRDWEGQHNALQQSYDQIKEEAERKDSVLHATQQKLAQRETQNEEMEAELIKLRASGGDSEALDILKRDLSEQVAHIRKLESANREQLQELQEFRKVKKSIEIVEEEKRTLENKLRLMQGLRTELAEVRIRNDSLEAEHRSWATYLQSQASGGAEFEFDSPEELARAFMTERLEKASLLDQLGSIQPELTTKDEEIQALENSKAELQKQITQLKGAGSDKAGEFKAKARIERQKNLAVKETAYLREQLKTLDAEESEMNPERYSATQATRIQELESLVDQYRTELDTLESNLSKLEATPSTPSTSLPIGSKRPLEQPDDERIGELLRKNKALQESHHALQTRFSVLESDLAAKSTQLTTIKASSRYRILELRNNPTSSASAIKQATLDALRAENETLSAQIANKLPTHGPAGDSQLVPSASLTTLQLSLDAKDTNIANLEKKSRRLREIFSAKGLEFREAVFSLLGWQLSFEQNGKVKASSMFYPKPTDGGVRPYIEFDGEHGTMKVSGGTESEFAREIRGLIEFWVDGKRQVPCFLAAMTLEFFEKYGDVAT</sequence>
<evidence type="ECO:0000256" key="8">
    <source>
        <dbReference type="SAM" id="Coils"/>
    </source>
</evidence>
<dbReference type="Pfam" id="PF05557">
    <property type="entry name" value="MAD"/>
    <property type="match status" value="1"/>
</dbReference>
<dbReference type="SUPFAM" id="SSF75704">
    <property type="entry name" value="Mitotic arrest deficient-like 1, Mad1"/>
    <property type="match status" value="1"/>
</dbReference>
<dbReference type="GO" id="GO:0051315">
    <property type="term" value="P:attachment of mitotic spindle microtubules to kinetochore"/>
    <property type="evidence" value="ECO:0007669"/>
    <property type="project" value="TreeGrafter"/>
</dbReference>
<reference evidence="10" key="1">
    <citation type="journal article" date="2020" name="Stud. Mycol.">
        <title>101 Dothideomycetes genomes: a test case for predicting lifestyles and emergence of pathogens.</title>
        <authorList>
            <person name="Haridas S."/>
            <person name="Albert R."/>
            <person name="Binder M."/>
            <person name="Bloem J."/>
            <person name="Labutti K."/>
            <person name="Salamov A."/>
            <person name="Andreopoulos B."/>
            <person name="Baker S."/>
            <person name="Barry K."/>
            <person name="Bills G."/>
            <person name="Bluhm B."/>
            <person name="Cannon C."/>
            <person name="Castanera R."/>
            <person name="Culley D."/>
            <person name="Daum C."/>
            <person name="Ezra D."/>
            <person name="Gonzalez J."/>
            <person name="Henrissat B."/>
            <person name="Kuo A."/>
            <person name="Liang C."/>
            <person name="Lipzen A."/>
            <person name="Lutzoni F."/>
            <person name="Magnuson J."/>
            <person name="Mondo S."/>
            <person name="Nolan M."/>
            <person name="Ohm R."/>
            <person name="Pangilinan J."/>
            <person name="Park H.-J."/>
            <person name="Ramirez L."/>
            <person name="Alfaro M."/>
            <person name="Sun H."/>
            <person name="Tritt A."/>
            <person name="Yoshinaga Y."/>
            <person name="Zwiers L.-H."/>
            <person name="Turgeon B."/>
            <person name="Goodwin S."/>
            <person name="Spatafora J."/>
            <person name="Crous P."/>
            <person name="Grigoriev I."/>
        </authorList>
    </citation>
    <scope>NUCLEOTIDE SEQUENCE</scope>
    <source>
        <strain evidence="10">CBS 115976</strain>
    </source>
</reference>
<gene>
    <name evidence="10" type="ORF">BT63DRAFT_429510</name>
</gene>
<feature type="coiled-coil region" evidence="8">
    <location>
        <begin position="344"/>
        <end position="371"/>
    </location>
</feature>
<dbReference type="GO" id="GO:0000776">
    <property type="term" value="C:kinetochore"/>
    <property type="evidence" value="ECO:0007669"/>
    <property type="project" value="TreeGrafter"/>
</dbReference>
<dbReference type="Gene3D" id="1.20.5.170">
    <property type="match status" value="1"/>
</dbReference>
<accession>A0A6A6TZC7</accession>
<evidence type="ECO:0000256" key="7">
    <source>
        <dbReference type="ARBA" id="ARBA00023306"/>
    </source>
</evidence>
<dbReference type="PANTHER" id="PTHR23168:SF0">
    <property type="entry name" value="MITOTIC SPINDLE ASSEMBLY CHECKPOINT PROTEIN MAD1"/>
    <property type="match status" value="1"/>
</dbReference>
<evidence type="ECO:0000256" key="4">
    <source>
        <dbReference type="ARBA" id="ARBA00022618"/>
    </source>
</evidence>
<keyword evidence="8" id="KW-0175">Coiled coil</keyword>
<dbReference type="PANTHER" id="PTHR23168">
    <property type="entry name" value="MITOTIC SPINDLE ASSEMBLY CHECKPOINT PROTEIN MAD1 MITOTIC ARREST DEFICIENT-LIKE PROTEIN 1"/>
    <property type="match status" value="1"/>
</dbReference>
<evidence type="ECO:0000313" key="10">
    <source>
        <dbReference type="EMBL" id="KAF2664776.1"/>
    </source>
</evidence>
<feature type="compositionally biased region" description="Basic and acidic residues" evidence="9">
    <location>
        <begin position="77"/>
        <end position="86"/>
    </location>
</feature>
<protein>
    <recommendedName>
        <fullName evidence="3">Spindle assembly checkpoint component MAD1</fullName>
    </recommendedName>
</protein>
<dbReference type="OrthoDB" id="331602at2759"/>
<feature type="compositionally biased region" description="Low complexity" evidence="9">
    <location>
        <begin position="87"/>
        <end position="103"/>
    </location>
</feature>
<evidence type="ECO:0000256" key="3">
    <source>
        <dbReference type="ARBA" id="ARBA00022019"/>
    </source>
</evidence>
<feature type="region of interest" description="Disordered" evidence="9">
    <location>
        <begin position="446"/>
        <end position="471"/>
    </location>
</feature>